<evidence type="ECO:0000313" key="1">
    <source>
        <dbReference type="EMBL" id="ONH91595.1"/>
    </source>
</evidence>
<protein>
    <submittedName>
        <fullName evidence="1">Uncharacterized protein</fullName>
    </submittedName>
</protein>
<name>A0A251MWW6_PRUPE</name>
<proteinExistence type="predicted"/>
<gene>
    <name evidence="1" type="ORF">PRUPE_8G125700</name>
</gene>
<sequence>VKEKRKKPNPNKKEEKVFCQNGCRGASLPRFVRRRSERVSVYSYPTNTLSLSRLFYFLAAWTLEMLRKPLDDISGEIGSMQKLSLKVKDILVGIF</sequence>
<dbReference type="Proteomes" id="UP000006882">
    <property type="component" value="Chromosome G8"/>
</dbReference>
<dbReference type="Gramene" id="ONH91595">
    <property type="protein sequence ID" value="ONH91595"/>
    <property type="gene ID" value="PRUPE_8G125700"/>
</dbReference>
<accession>A0A251MWW6</accession>
<feature type="non-terminal residue" evidence="1">
    <location>
        <position position="1"/>
    </location>
</feature>
<evidence type="ECO:0000313" key="2">
    <source>
        <dbReference type="Proteomes" id="UP000006882"/>
    </source>
</evidence>
<keyword evidence="2" id="KW-1185">Reference proteome</keyword>
<dbReference type="EMBL" id="CM007658">
    <property type="protein sequence ID" value="ONH91595.1"/>
    <property type="molecule type" value="Genomic_DNA"/>
</dbReference>
<reference evidence="1 2" key="1">
    <citation type="journal article" date="2013" name="Nat. Genet.">
        <title>The high-quality draft genome of peach (Prunus persica) identifies unique patterns of genetic diversity, domestication and genome evolution.</title>
        <authorList>
            <consortium name="International Peach Genome Initiative"/>
            <person name="Verde I."/>
            <person name="Abbott A.G."/>
            <person name="Scalabrin S."/>
            <person name="Jung S."/>
            <person name="Shu S."/>
            <person name="Marroni F."/>
            <person name="Zhebentyayeva T."/>
            <person name="Dettori M.T."/>
            <person name="Grimwood J."/>
            <person name="Cattonaro F."/>
            <person name="Zuccolo A."/>
            <person name="Rossini L."/>
            <person name="Jenkins J."/>
            <person name="Vendramin E."/>
            <person name="Meisel L.A."/>
            <person name="Decroocq V."/>
            <person name="Sosinski B."/>
            <person name="Prochnik S."/>
            <person name="Mitros T."/>
            <person name="Policriti A."/>
            <person name="Cipriani G."/>
            <person name="Dondini L."/>
            <person name="Ficklin S."/>
            <person name="Goodstein D.M."/>
            <person name="Xuan P."/>
            <person name="Del Fabbro C."/>
            <person name="Aramini V."/>
            <person name="Copetti D."/>
            <person name="Gonzalez S."/>
            <person name="Horner D.S."/>
            <person name="Falchi R."/>
            <person name="Lucas S."/>
            <person name="Mica E."/>
            <person name="Maldonado J."/>
            <person name="Lazzari B."/>
            <person name="Bielenberg D."/>
            <person name="Pirona R."/>
            <person name="Miculan M."/>
            <person name="Barakat A."/>
            <person name="Testolin R."/>
            <person name="Stella A."/>
            <person name="Tartarini S."/>
            <person name="Tonutti P."/>
            <person name="Arus P."/>
            <person name="Orellana A."/>
            <person name="Wells C."/>
            <person name="Main D."/>
            <person name="Vizzotto G."/>
            <person name="Silva H."/>
            <person name="Salamini F."/>
            <person name="Schmutz J."/>
            <person name="Morgante M."/>
            <person name="Rokhsar D.S."/>
        </authorList>
    </citation>
    <scope>NUCLEOTIDE SEQUENCE [LARGE SCALE GENOMIC DNA]</scope>
    <source>
        <strain evidence="2">cv. Nemared</strain>
    </source>
</reference>
<dbReference type="AlphaFoldDB" id="A0A251MWW6"/>
<organism evidence="1 2">
    <name type="scientific">Prunus persica</name>
    <name type="common">Peach</name>
    <name type="synonym">Amygdalus persica</name>
    <dbReference type="NCBI Taxonomy" id="3760"/>
    <lineage>
        <taxon>Eukaryota</taxon>
        <taxon>Viridiplantae</taxon>
        <taxon>Streptophyta</taxon>
        <taxon>Embryophyta</taxon>
        <taxon>Tracheophyta</taxon>
        <taxon>Spermatophyta</taxon>
        <taxon>Magnoliopsida</taxon>
        <taxon>eudicotyledons</taxon>
        <taxon>Gunneridae</taxon>
        <taxon>Pentapetalae</taxon>
        <taxon>rosids</taxon>
        <taxon>fabids</taxon>
        <taxon>Rosales</taxon>
        <taxon>Rosaceae</taxon>
        <taxon>Amygdaloideae</taxon>
        <taxon>Amygdaleae</taxon>
        <taxon>Prunus</taxon>
    </lineage>
</organism>